<evidence type="ECO:0000313" key="2">
    <source>
        <dbReference type="EMBL" id="GBN44266.1"/>
    </source>
</evidence>
<feature type="region of interest" description="Disordered" evidence="1">
    <location>
        <begin position="99"/>
        <end position="118"/>
    </location>
</feature>
<sequence>MSGRYDCLESRGQRPNDSLFLPTLVSARLMLLSSSVRKSSKLLGSGSAYTLYFTKPHKKKSHGVMSGDLWGQGNIALLFFQALPIQRLGITLLRNSSTSSVEAHHPAERRNSSSLTVI</sequence>
<dbReference type="AlphaFoldDB" id="A0A4Y2P2M6"/>
<feature type="compositionally biased region" description="Basic and acidic residues" evidence="1">
    <location>
        <begin position="102"/>
        <end position="111"/>
    </location>
</feature>
<reference evidence="2 3" key="1">
    <citation type="journal article" date="2019" name="Sci. Rep.">
        <title>Orb-weaving spider Araneus ventricosus genome elucidates the spidroin gene catalogue.</title>
        <authorList>
            <person name="Kono N."/>
            <person name="Nakamura H."/>
            <person name="Ohtoshi R."/>
            <person name="Moran D.A.P."/>
            <person name="Shinohara A."/>
            <person name="Yoshida Y."/>
            <person name="Fujiwara M."/>
            <person name="Mori M."/>
            <person name="Tomita M."/>
            <person name="Arakawa K."/>
        </authorList>
    </citation>
    <scope>NUCLEOTIDE SEQUENCE [LARGE SCALE GENOMIC DNA]</scope>
</reference>
<keyword evidence="3" id="KW-1185">Reference proteome</keyword>
<evidence type="ECO:0000313" key="3">
    <source>
        <dbReference type="Proteomes" id="UP000499080"/>
    </source>
</evidence>
<evidence type="ECO:0000256" key="1">
    <source>
        <dbReference type="SAM" id="MobiDB-lite"/>
    </source>
</evidence>
<gene>
    <name evidence="2" type="ORF">AVEN_100369_1</name>
</gene>
<accession>A0A4Y2P2M6</accession>
<protein>
    <submittedName>
        <fullName evidence="2">Uncharacterized protein</fullName>
    </submittedName>
</protein>
<name>A0A4Y2P2M6_ARAVE</name>
<proteinExistence type="predicted"/>
<dbReference type="EMBL" id="BGPR01010105">
    <property type="protein sequence ID" value="GBN44266.1"/>
    <property type="molecule type" value="Genomic_DNA"/>
</dbReference>
<dbReference type="Proteomes" id="UP000499080">
    <property type="component" value="Unassembled WGS sequence"/>
</dbReference>
<organism evidence="2 3">
    <name type="scientific">Araneus ventricosus</name>
    <name type="common">Orbweaver spider</name>
    <name type="synonym">Epeira ventricosa</name>
    <dbReference type="NCBI Taxonomy" id="182803"/>
    <lineage>
        <taxon>Eukaryota</taxon>
        <taxon>Metazoa</taxon>
        <taxon>Ecdysozoa</taxon>
        <taxon>Arthropoda</taxon>
        <taxon>Chelicerata</taxon>
        <taxon>Arachnida</taxon>
        <taxon>Araneae</taxon>
        <taxon>Araneomorphae</taxon>
        <taxon>Entelegynae</taxon>
        <taxon>Araneoidea</taxon>
        <taxon>Araneidae</taxon>
        <taxon>Araneus</taxon>
    </lineage>
</organism>
<comment type="caution">
    <text evidence="2">The sequence shown here is derived from an EMBL/GenBank/DDBJ whole genome shotgun (WGS) entry which is preliminary data.</text>
</comment>